<dbReference type="EMBL" id="LAZR01018156">
    <property type="protein sequence ID" value="KKL97493.1"/>
    <property type="molecule type" value="Genomic_DNA"/>
</dbReference>
<protein>
    <submittedName>
        <fullName evidence="1">Uncharacterized protein</fullName>
    </submittedName>
</protein>
<feature type="non-terminal residue" evidence="1">
    <location>
        <position position="1"/>
    </location>
</feature>
<dbReference type="AlphaFoldDB" id="A0A0F9GFE7"/>
<organism evidence="1">
    <name type="scientific">marine sediment metagenome</name>
    <dbReference type="NCBI Taxonomy" id="412755"/>
    <lineage>
        <taxon>unclassified sequences</taxon>
        <taxon>metagenomes</taxon>
        <taxon>ecological metagenomes</taxon>
    </lineage>
</organism>
<accession>A0A0F9GFE7</accession>
<gene>
    <name evidence="1" type="ORF">LCGC14_1833980</name>
</gene>
<sequence>VSPSEFLAAQDRANLVAPLGLREVVGPILASGHDPVSNGDDVVRPGLPEMGVRLLVGDLIGAVVAPFGVDLSLDTAFLTGALPGL</sequence>
<proteinExistence type="predicted"/>
<reference evidence="1" key="1">
    <citation type="journal article" date="2015" name="Nature">
        <title>Complex archaea that bridge the gap between prokaryotes and eukaryotes.</title>
        <authorList>
            <person name="Spang A."/>
            <person name="Saw J.H."/>
            <person name="Jorgensen S.L."/>
            <person name="Zaremba-Niedzwiedzka K."/>
            <person name="Martijn J."/>
            <person name="Lind A.E."/>
            <person name="van Eijk R."/>
            <person name="Schleper C."/>
            <person name="Guy L."/>
            <person name="Ettema T.J."/>
        </authorList>
    </citation>
    <scope>NUCLEOTIDE SEQUENCE</scope>
</reference>
<evidence type="ECO:0000313" key="1">
    <source>
        <dbReference type="EMBL" id="KKL97493.1"/>
    </source>
</evidence>
<name>A0A0F9GFE7_9ZZZZ</name>
<comment type="caution">
    <text evidence="1">The sequence shown here is derived from an EMBL/GenBank/DDBJ whole genome shotgun (WGS) entry which is preliminary data.</text>
</comment>